<dbReference type="Pfam" id="PF00111">
    <property type="entry name" value="Fer2"/>
    <property type="match status" value="1"/>
</dbReference>
<dbReference type="OrthoDB" id="9806195at2"/>
<dbReference type="GeneID" id="93360851"/>
<name>A0A0A5SIZ4_MORMO</name>
<dbReference type="PROSITE" id="PS00197">
    <property type="entry name" value="2FE2S_FER_1"/>
    <property type="match status" value="1"/>
</dbReference>
<dbReference type="SUPFAM" id="SSF54292">
    <property type="entry name" value="2Fe-2S ferredoxin-like"/>
    <property type="match status" value="1"/>
</dbReference>
<dbReference type="InterPro" id="IPR036010">
    <property type="entry name" value="2Fe-2S_ferredoxin-like_sf"/>
</dbReference>
<dbReference type="CDD" id="cd00207">
    <property type="entry name" value="fer2"/>
    <property type="match status" value="1"/>
</dbReference>
<dbReference type="PROSITE" id="PS51085">
    <property type="entry name" value="2FE2S_FER_2"/>
    <property type="match status" value="1"/>
</dbReference>
<accession>A0A0A5SIZ4</accession>
<dbReference type="PATRIC" id="fig|582.24.peg.5205"/>
<evidence type="ECO:0000259" key="1">
    <source>
        <dbReference type="PROSITE" id="PS51085"/>
    </source>
</evidence>
<dbReference type="STRING" id="582.AL531_04650"/>
<proteinExistence type="predicted"/>
<reference evidence="3" key="3">
    <citation type="journal article" date="2018" name="Genome Biol.">
        <title>SKESA: strategic k-mer extension for scrupulous assemblies.</title>
        <authorList>
            <person name="Souvorov A."/>
            <person name="Agarwala R."/>
            <person name="Lipman D.J."/>
        </authorList>
    </citation>
    <scope>NUCLEOTIDE SEQUENCE</scope>
    <source>
        <strain evidence="3">Morganella morganii ARLG-3209</strain>
    </source>
</reference>
<evidence type="ECO:0000313" key="6">
    <source>
        <dbReference type="Proteomes" id="UP000032582"/>
    </source>
</evidence>
<dbReference type="AlphaFoldDB" id="A0A0A5SIZ4"/>
<evidence type="ECO:0000313" key="2">
    <source>
        <dbReference type="EMBL" id="AWC95550.1"/>
    </source>
</evidence>
<dbReference type="RefSeq" id="WP_004236769.1">
    <property type="nucleotide sequence ID" value="NZ_ABGYJJ040000001.1"/>
</dbReference>
<evidence type="ECO:0000313" key="8">
    <source>
        <dbReference type="Proteomes" id="UP000650477"/>
    </source>
</evidence>
<evidence type="ECO:0000313" key="5">
    <source>
        <dbReference type="EMBL" id="MBE8611269.1"/>
    </source>
</evidence>
<dbReference type="InterPro" id="IPR012675">
    <property type="entry name" value="Beta-grasp_dom_sf"/>
</dbReference>
<organism evidence="5 8">
    <name type="scientific">Morganella morganii</name>
    <name type="common">Proteus morganii</name>
    <dbReference type="NCBI Taxonomy" id="582"/>
    <lineage>
        <taxon>Bacteria</taxon>
        <taxon>Pseudomonadati</taxon>
        <taxon>Pseudomonadota</taxon>
        <taxon>Gammaproteobacteria</taxon>
        <taxon>Enterobacterales</taxon>
        <taxon>Morganellaceae</taxon>
        <taxon>Morganella</taxon>
    </lineage>
</organism>
<dbReference type="InterPro" id="IPR006058">
    <property type="entry name" value="2Fe2S_fd_BS"/>
</dbReference>
<reference evidence="3" key="5">
    <citation type="submission" date="2020-10" db="EMBL/GenBank/DDBJ databases">
        <authorList>
            <consortium name="NCBI Pathogen Detection Project"/>
        </authorList>
    </citation>
    <scope>NUCLEOTIDE SEQUENCE</scope>
    <source>
        <strain evidence="3">Morganella morganii ARLG-3209</strain>
    </source>
</reference>
<dbReference type="Gene3D" id="3.10.20.30">
    <property type="match status" value="1"/>
</dbReference>
<dbReference type="EMBL" id="CP028956">
    <property type="protein sequence ID" value="AWC95550.1"/>
    <property type="molecule type" value="Genomic_DNA"/>
</dbReference>
<protein>
    <submittedName>
        <fullName evidence="5">(2Fe-2S)-binding protein</fullName>
    </submittedName>
    <submittedName>
        <fullName evidence="2">2Fe-2S ferredoxin-like protein</fullName>
    </submittedName>
</protein>
<dbReference type="NCBIfam" id="NF007985">
    <property type="entry name" value="PRK10713.1"/>
    <property type="match status" value="1"/>
</dbReference>
<evidence type="ECO:0000313" key="4">
    <source>
        <dbReference type="EMBL" id="KJF76850.1"/>
    </source>
</evidence>
<evidence type="ECO:0000313" key="3">
    <source>
        <dbReference type="EMBL" id="HAT3807488.1"/>
    </source>
</evidence>
<dbReference type="Proteomes" id="UP000032582">
    <property type="component" value="Unassembled WGS sequence"/>
</dbReference>
<dbReference type="EMBL" id="DACSWI010000001">
    <property type="protein sequence ID" value="HAT3807488.1"/>
    <property type="molecule type" value="Genomic_DNA"/>
</dbReference>
<gene>
    <name evidence="2" type="ORF">AM380_18885</name>
    <name evidence="5" type="ORF">CYG68_02395</name>
    <name evidence="3" type="ORF">I8608_000273</name>
    <name evidence="4" type="ORF">UA45_16305</name>
</gene>
<dbReference type="EMBL" id="JZSH01000237">
    <property type="protein sequence ID" value="KJF76850.1"/>
    <property type="molecule type" value="Genomic_DNA"/>
</dbReference>
<dbReference type="Proteomes" id="UP000650477">
    <property type="component" value="Unassembled WGS sequence"/>
</dbReference>
<dbReference type="InterPro" id="IPR001041">
    <property type="entry name" value="2Fe-2S_ferredoxin-type"/>
</dbReference>
<evidence type="ECO:0000313" key="7">
    <source>
        <dbReference type="Proteomes" id="UP000244682"/>
    </source>
</evidence>
<dbReference type="Proteomes" id="UP000865968">
    <property type="component" value="Unassembled WGS sequence"/>
</dbReference>
<reference evidence="5" key="2">
    <citation type="submission" date="2017-12" db="EMBL/GenBank/DDBJ databases">
        <title>Genome sequencing and analysis.</title>
        <authorList>
            <person name="Huang Y.-T."/>
        </authorList>
    </citation>
    <scope>NUCLEOTIDE SEQUENCE</scope>
    <source>
        <strain evidence="5">VGH116</strain>
    </source>
</reference>
<reference evidence="4 6" key="1">
    <citation type="submission" date="2015-02" db="EMBL/GenBank/DDBJ databases">
        <title>Whole genome shotgun sequencing of cultured foodborne pathogen.</title>
        <authorList>
            <person name="Timme R."/>
            <person name="Allard M.W."/>
            <person name="Strain E."/>
            <person name="Evans P.S."/>
            <person name="Brown E."/>
        </authorList>
    </citation>
    <scope>NUCLEOTIDE SEQUENCE [LARGE SCALE GENOMIC DNA]</scope>
    <source>
        <strain evidence="4 6">GCSL-TSO-24</strain>
    </source>
</reference>
<dbReference type="EMBL" id="PKLF01000002">
    <property type="protein sequence ID" value="MBE8611269.1"/>
    <property type="molecule type" value="Genomic_DNA"/>
</dbReference>
<dbReference type="Proteomes" id="UP000244682">
    <property type="component" value="Chromosome"/>
</dbReference>
<feature type="domain" description="2Fe-2S ferredoxin-type" evidence="1">
    <location>
        <begin position="4"/>
        <end position="88"/>
    </location>
</feature>
<reference evidence="2 7" key="4">
    <citation type="submission" date="2018-04" db="EMBL/GenBank/DDBJ databases">
        <title>Whole genome sequencing of Morganella morganii AR_0133.</title>
        <authorList>
            <person name="Conlan S."/>
            <person name="Thomas P.J."/>
            <person name="Mullikin J."/>
            <person name="Frank K.M."/>
            <person name="Segre J.A."/>
        </authorList>
    </citation>
    <scope>NUCLEOTIDE SEQUENCE [LARGE SCALE GENOMIC DNA]</scope>
    <source>
        <strain evidence="2 7">AR_0133</strain>
    </source>
</reference>
<sequence>MPRYKITLHGNMQGIQLHYVSEEHNNLLNTLEQSVPVEYQCREGYCGACRVRLKRGKVGYRQRPVAFINDGEILPCSCYPLSDIDIEL</sequence>
<dbReference type="GO" id="GO:0051537">
    <property type="term" value="F:2 iron, 2 sulfur cluster binding"/>
    <property type="evidence" value="ECO:0007669"/>
    <property type="project" value="InterPro"/>
</dbReference>